<accession>A0ABW8HCP7</accession>
<dbReference type="RefSeq" id="WP_203713484.1">
    <property type="nucleotide sequence ID" value="NZ_JAMHJP010000020.1"/>
</dbReference>
<evidence type="ECO:0000313" key="2">
    <source>
        <dbReference type="Proteomes" id="UP001617907"/>
    </source>
</evidence>
<gene>
    <name evidence="1" type="ORF">ACIQFM_19120</name>
</gene>
<organism evidence="1 2">
    <name type="scientific">Streptomyces ardesiacus</name>
    <dbReference type="NCBI Taxonomy" id="285564"/>
    <lineage>
        <taxon>Bacteria</taxon>
        <taxon>Bacillati</taxon>
        <taxon>Actinomycetota</taxon>
        <taxon>Actinomycetes</taxon>
        <taxon>Kitasatosporales</taxon>
        <taxon>Streptomycetaceae</taxon>
        <taxon>Streptomyces</taxon>
    </lineage>
</organism>
<evidence type="ECO:0000313" key="1">
    <source>
        <dbReference type="EMBL" id="MFJ6038357.1"/>
    </source>
</evidence>
<comment type="caution">
    <text evidence="1">The sequence shown here is derived from an EMBL/GenBank/DDBJ whole genome shotgun (WGS) entry which is preliminary data.</text>
</comment>
<dbReference type="Proteomes" id="UP001617907">
    <property type="component" value="Unassembled WGS sequence"/>
</dbReference>
<name>A0ABW8HCP7_9ACTN</name>
<reference evidence="1 2" key="1">
    <citation type="submission" date="2024-10" db="EMBL/GenBank/DDBJ databases">
        <title>The Natural Products Discovery Center: Release of the First 8490 Sequenced Strains for Exploring Actinobacteria Biosynthetic Diversity.</title>
        <authorList>
            <person name="Kalkreuter E."/>
            <person name="Kautsar S.A."/>
            <person name="Yang D."/>
            <person name="Bader C.D."/>
            <person name="Teijaro C.N."/>
            <person name="Fluegel L."/>
            <person name="Davis C.M."/>
            <person name="Simpson J.R."/>
            <person name="Lauterbach L."/>
            <person name="Steele A.D."/>
            <person name="Gui C."/>
            <person name="Meng S."/>
            <person name="Li G."/>
            <person name="Viehrig K."/>
            <person name="Ye F."/>
            <person name="Su P."/>
            <person name="Kiefer A.F."/>
            <person name="Nichols A."/>
            <person name="Cepeda A.J."/>
            <person name="Yan W."/>
            <person name="Fan B."/>
            <person name="Jiang Y."/>
            <person name="Adhikari A."/>
            <person name="Zheng C.-J."/>
            <person name="Schuster L."/>
            <person name="Cowan T.M."/>
            <person name="Smanski M.J."/>
            <person name="Chevrette M.G."/>
            <person name="De Carvalho L.P.S."/>
            <person name="Shen B."/>
        </authorList>
    </citation>
    <scope>NUCLEOTIDE SEQUENCE [LARGE SCALE GENOMIC DNA]</scope>
    <source>
        <strain evidence="1 2">NPDC093086</strain>
    </source>
</reference>
<protein>
    <submittedName>
        <fullName evidence="1">Uncharacterized protein</fullName>
    </submittedName>
</protein>
<dbReference type="EMBL" id="JBIVPC010000010">
    <property type="protein sequence ID" value="MFJ6038357.1"/>
    <property type="molecule type" value="Genomic_DNA"/>
</dbReference>
<sequence>MHTAGGSETQFGTGHPGLFALTGLLPDPMPPVPGSRVVAVSSRATASGAPKTSPA</sequence>
<proteinExistence type="predicted"/>
<keyword evidence="2" id="KW-1185">Reference proteome</keyword>